<sequence>MHPPSSYSCNISTPAKEPDALGRNKHLLLRVARETREEPRKRFRQEFREVQSDLRLGTECFGQGPSLADASLTETSESHTIGTSGVSRAGSSRGLRALRAATRHQPLSRGAGAVFHSARVDFVETTRAVQQPVAAQLGPPSHVLTLFLAS</sequence>
<gene>
    <name evidence="1" type="ORF">THAOC_05565</name>
</gene>
<evidence type="ECO:0000313" key="2">
    <source>
        <dbReference type="Proteomes" id="UP000266841"/>
    </source>
</evidence>
<proteinExistence type="predicted"/>
<keyword evidence="2" id="KW-1185">Reference proteome</keyword>
<organism evidence="1 2">
    <name type="scientific">Thalassiosira oceanica</name>
    <name type="common">Marine diatom</name>
    <dbReference type="NCBI Taxonomy" id="159749"/>
    <lineage>
        <taxon>Eukaryota</taxon>
        <taxon>Sar</taxon>
        <taxon>Stramenopiles</taxon>
        <taxon>Ochrophyta</taxon>
        <taxon>Bacillariophyta</taxon>
        <taxon>Coscinodiscophyceae</taxon>
        <taxon>Thalassiosirophycidae</taxon>
        <taxon>Thalassiosirales</taxon>
        <taxon>Thalassiosiraceae</taxon>
        <taxon>Thalassiosira</taxon>
    </lineage>
</organism>
<comment type="caution">
    <text evidence="1">The sequence shown here is derived from an EMBL/GenBank/DDBJ whole genome shotgun (WGS) entry which is preliminary data.</text>
</comment>
<reference evidence="1 2" key="1">
    <citation type="journal article" date="2012" name="Genome Biol.">
        <title>Genome and low-iron response of an oceanic diatom adapted to chronic iron limitation.</title>
        <authorList>
            <person name="Lommer M."/>
            <person name="Specht M."/>
            <person name="Roy A.S."/>
            <person name="Kraemer L."/>
            <person name="Andreson R."/>
            <person name="Gutowska M.A."/>
            <person name="Wolf J."/>
            <person name="Bergner S.V."/>
            <person name="Schilhabel M.B."/>
            <person name="Klostermeier U.C."/>
            <person name="Beiko R.G."/>
            <person name="Rosenstiel P."/>
            <person name="Hippler M."/>
            <person name="Laroche J."/>
        </authorList>
    </citation>
    <scope>NUCLEOTIDE SEQUENCE [LARGE SCALE GENOMIC DNA]</scope>
    <source>
        <strain evidence="1 2">CCMP1005</strain>
    </source>
</reference>
<name>K0T2K3_THAOC</name>
<dbReference type="AlphaFoldDB" id="K0T2K3"/>
<evidence type="ECO:0000313" key="1">
    <source>
        <dbReference type="EMBL" id="EJK72863.1"/>
    </source>
</evidence>
<accession>K0T2K3</accession>
<dbReference type="EMBL" id="AGNL01005198">
    <property type="protein sequence ID" value="EJK72863.1"/>
    <property type="molecule type" value="Genomic_DNA"/>
</dbReference>
<protein>
    <submittedName>
        <fullName evidence="1">Uncharacterized protein</fullName>
    </submittedName>
</protein>
<dbReference type="Proteomes" id="UP000266841">
    <property type="component" value="Unassembled WGS sequence"/>
</dbReference>